<dbReference type="Gene3D" id="1.10.10.10">
    <property type="entry name" value="Winged helix-like DNA-binding domain superfamily/Winged helix DNA-binding domain"/>
    <property type="match status" value="1"/>
</dbReference>
<gene>
    <name evidence="1" type="ordered locus">Slin_5881</name>
</gene>
<name>D2QSR3_SPILD</name>
<protein>
    <recommendedName>
        <fullName evidence="3">ArnR1-like winged helix-turn-helix domain-containing protein</fullName>
    </recommendedName>
</protein>
<organism evidence="1 2">
    <name type="scientific">Spirosoma linguale (strain ATCC 33905 / DSM 74 / LMG 10896 / Claus 1)</name>
    <dbReference type="NCBI Taxonomy" id="504472"/>
    <lineage>
        <taxon>Bacteria</taxon>
        <taxon>Pseudomonadati</taxon>
        <taxon>Bacteroidota</taxon>
        <taxon>Cytophagia</taxon>
        <taxon>Cytophagales</taxon>
        <taxon>Cytophagaceae</taxon>
        <taxon>Spirosoma</taxon>
    </lineage>
</organism>
<dbReference type="HOGENOM" id="CLU_2411700_0_0_10"/>
<dbReference type="EMBL" id="CP001769">
    <property type="protein sequence ID" value="ADB41845.1"/>
    <property type="molecule type" value="Genomic_DNA"/>
</dbReference>
<dbReference type="KEGG" id="sli:Slin_5881"/>
<dbReference type="InterPro" id="IPR036388">
    <property type="entry name" value="WH-like_DNA-bd_sf"/>
</dbReference>
<proteinExistence type="predicted"/>
<dbReference type="AlphaFoldDB" id="D2QSR3"/>
<dbReference type="Proteomes" id="UP000002028">
    <property type="component" value="Chromosome"/>
</dbReference>
<dbReference type="RefSeq" id="WP_012930335.1">
    <property type="nucleotide sequence ID" value="NC_013730.1"/>
</dbReference>
<reference evidence="1 2" key="1">
    <citation type="journal article" date="2010" name="Stand. Genomic Sci.">
        <title>Complete genome sequence of Spirosoma linguale type strain (1).</title>
        <authorList>
            <person name="Lail K."/>
            <person name="Sikorski J."/>
            <person name="Saunders E."/>
            <person name="Lapidus A."/>
            <person name="Glavina Del Rio T."/>
            <person name="Copeland A."/>
            <person name="Tice H."/>
            <person name="Cheng J.-F."/>
            <person name="Lucas S."/>
            <person name="Nolan M."/>
            <person name="Bruce D."/>
            <person name="Goodwin L."/>
            <person name="Pitluck S."/>
            <person name="Ivanova N."/>
            <person name="Mavromatis K."/>
            <person name="Ovchinnikova G."/>
            <person name="Pati A."/>
            <person name="Chen A."/>
            <person name="Palaniappan K."/>
            <person name="Land M."/>
            <person name="Hauser L."/>
            <person name="Chang Y.-J."/>
            <person name="Jeffries C.D."/>
            <person name="Chain P."/>
            <person name="Brettin T."/>
            <person name="Detter J.C."/>
            <person name="Schuetze A."/>
            <person name="Rohde M."/>
            <person name="Tindall B.J."/>
            <person name="Goeker M."/>
            <person name="Bristow J."/>
            <person name="Eisen J.A."/>
            <person name="Markowitz V."/>
            <person name="Hugenholtz P."/>
            <person name="Kyrpides N.C."/>
            <person name="Klenk H.-P."/>
            <person name="Chen F."/>
        </authorList>
    </citation>
    <scope>NUCLEOTIDE SEQUENCE [LARGE SCALE GENOMIC DNA]</scope>
    <source>
        <strain evidence="2">ATCC 33905 / DSM 74 / LMG 10896 / Claus 1</strain>
    </source>
</reference>
<keyword evidence="2" id="KW-1185">Reference proteome</keyword>
<evidence type="ECO:0008006" key="3">
    <source>
        <dbReference type="Google" id="ProtNLM"/>
    </source>
</evidence>
<evidence type="ECO:0000313" key="1">
    <source>
        <dbReference type="EMBL" id="ADB41845.1"/>
    </source>
</evidence>
<accession>D2QSR3</accession>
<evidence type="ECO:0000313" key="2">
    <source>
        <dbReference type="Proteomes" id="UP000002028"/>
    </source>
</evidence>
<sequence length="92" mass="10562">MIITFAQYCILTATYNGATASEVQCKTTLNPLMINFYLNELLKSGFVMIVEQKNTEPLRYEVSELGLIYIEDYERANPELVIRRATYEAGKQ</sequence>